<dbReference type="Proteomes" id="UP000260717">
    <property type="component" value="Unassembled WGS sequence"/>
</dbReference>
<proteinExistence type="predicted"/>
<organism evidence="2 3">
    <name type="scientific">Agathobacter rectalis</name>
    <dbReference type="NCBI Taxonomy" id="39491"/>
    <lineage>
        <taxon>Bacteria</taxon>
        <taxon>Bacillati</taxon>
        <taxon>Bacillota</taxon>
        <taxon>Clostridia</taxon>
        <taxon>Lachnospirales</taxon>
        <taxon>Lachnospiraceae</taxon>
        <taxon>Agathobacter</taxon>
    </lineage>
</organism>
<evidence type="ECO:0000256" key="1">
    <source>
        <dbReference type="SAM" id="MobiDB-lite"/>
    </source>
</evidence>
<gene>
    <name evidence="2" type="ORF">DXC13_04360</name>
</gene>
<sequence length="64" mass="6683">MTAVLGRPPGSAQTECIRLPYDAPPLSCGRICQGAKGPPGKQAGGERESRLSMAGALTVSRQWD</sequence>
<comment type="caution">
    <text evidence="2">The sequence shown here is derived from an EMBL/GenBank/DDBJ whole genome shotgun (WGS) entry which is preliminary data.</text>
</comment>
<feature type="region of interest" description="Disordered" evidence="1">
    <location>
        <begin position="35"/>
        <end position="64"/>
    </location>
</feature>
<reference evidence="2 3" key="1">
    <citation type="submission" date="2018-08" db="EMBL/GenBank/DDBJ databases">
        <title>A genome reference for cultivated species of the human gut microbiota.</title>
        <authorList>
            <person name="Zou Y."/>
            <person name="Xue W."/>
            <person name="Luo G."/>
        </authorList>
    </citation>
    <scope>NUCLEOTIDE SEQUENCE [LARGE SCALE GENOMIC DNA]</scope>
    <source>
        <strain evidence="2 3">OM08-12AT</strain>
    </source>
</reference>
<evidence type="ECO:0000313" key="2">
    <source>
        <dbReference type="EMBL" id="RGM51113.1"/>
    </source>
</evidence>
<protein>
    <submittedName>
        <fullName evidence="2">Uncharacterized protein</fullName>
    </submittedName>
</protein>
<dbReference type="AlphaFoldDB" id="A0A3E4X9F7"/>
<dbReference type="EMBL" id="QSTI01000005">
    <property type="protein sequence ID" value="RGM51113.1"/>
    <property type="molecule type" value="Genomic_DNA"/>
</dbReference>
<accession>A0A3E4X9F7</accession>
<name>A0A3E4X9F7_9FIRM</name>
<evidence type="ECO:0000313" key="3">
    <source>
        <dbReference type="Proteomes" id="UP000260717"/>
    </source>
</evidence>